<dbReference type="Proteomes" id="UP001497493">
    <property type="component" value="Plasmid 2"/>
</dbReference>
<keyword evidence="1" id="KW-0805">Transcription regulation</keyword>
<feature type="DNA-binding region" description="H-T-H motif" evidence="4">
    <location>
        <begin position="37"/>
        <end position="56"/>
    </location>
</feature>
<dbReference type="InterPro" id="IPR036271">
    <property type="entry name" value="Tet_transcr_reg_TetR-rel_C_sf"/>
</dbReference>
<evidence type="ECO:0000256" key="4">
    <source>
        <dbReference type="PROSITE-ProRule" id="PRU00335"/>
    </source>
</evidence>
<evidence type="ECO:0000256" key="2">
    <source>
        <dbReference type="ARBA" id="ARBA00023125"/>
    </source>
</evidence>
<dbReference type="PANTHER" id="PTHR30055:SF212">
    <property type="entry name" value="TETR-FAMILY FAMILY TRANSCRIPTIONAL REGULATOR"/>
    <property type="match status" value="1"/>
</dbReference>
<accession>A0ABM9NN50</accession>
<dbReference type="InterPro" id="IPR009057">
    <property type="entry name" value="Homeodomain-like_sf"/>
</dbReference>
<dbReference type="Pfam" id="PF13305">
    <property type="entry name" value="TetR_C_33"/>
    <property type="match status" value="1"/>
</dbReference>
<dbReference type="PRINTS" id="PR00455">
    <property type="entry name" value="HTHTETR"/>
</dbReference>
<dbReference type="PANTHER" id="PTHR30055">
    <property type="entry name" value="HTH-TYPE TRANSCRIPTIONAL REGULATOR RUTR"/>
    <property type="match status" value="1"/>
</dbReference>
<dbReference type="EMBL" id="OZ026885">
    <property type="protein sequence ID" value="CAL1242091.1"/>
    <property type="molecule type" value="Genomic_DNA"/>
</dbReference>
<dbReference type="InterPro" id="IPR001647">
    <property type="entry name" value="HTH_TetR"/>
</dbReference>
<evidence type="ECO:0000313" key="7">
    <source>
        <dbReference type="Proteomes" id="UP001497493"/>
    </source>
</evidence>
<gene>
    <name evidence="6" type="ORF">MECH1_V1_P0159</name>
</gene>
<reference evidence="6 7" key="1">
    <citation type="submission" date="2024-04" db="EMBL/GenBank/DDBJ databases">
        <authorList>
            <person name="Cremers G."/>
        </authorList>
    </citation>
    <scope>NUCLEOTIDE SEQUENCE [LARGE SCALE GENOMIC DNA]</scope>
    <source>
        <strain evidence="6">MeCH1-AG</strain>
        <plasmid evidence="6 7">2</plasmid>
    </source>
</reference>
<dbReference type="SUPFAM" id="SSF48498">
    <property type="entry name" value="Tetracyclin repressor-like, C-terminal domain"/>
    <property type="match status" value="1"/>
</dbReference>
<feature type="domain" description="HTH tetR-type" evidence="5">
    <location>
        <begin position="14"/>
        <end position="74"/>
    </location>
</feature>
<sequence length="220" mass="25021">MDSREQRRRRIPKENVRDLILEAARELFFAKGYEAVTMRAVAEKIGYSPTAIYLHFKDKEALCHALCDREWLAFGQVFAGLLGLDDPVERLRRAGRAYIEFGMNYPNHYRWLFMTPRPDSSPETSAIAKGDPRQDAYAFLRETVAECIARHRFRPEYQDVDYTAQLLWAGVHGIVALHLARLDIGMSGWIDWVAPARLAEGMVDLLLTALLTAPNTGSGH</sequence>
<keyword evidence="6" id="KW-0614">Plasmid</keyword>
<dbReference type="Gene3D" id="1.10.357.10">
    <property type="entry name" value="Tetracycline Repressor, domain 2"/>
    <property type="match status" value="1"/>
</dbReference>
<evidence type="ECO:0000259" key="5">
    <source>
        <dbReference type="PROSITE" id="PS50977"/>
    </source>
</evidence>
<dbReference type="SUPFAM" id="SSF46689">
    <property type="entry name" value="Homeodomain-like"/>
    <property type="match status" value="1"/>
</dbReference>
<evidence type="ECO:0000313" key="6">
    <source>
        <dbReference type="EMBL" id="CAL1242091.1"/>
    </source>
</evidence>
<name>A0ABM9NN50_9GAMM</name>
<protein>
    <submittedName>
        <fullName evidence="6">TetR family transcriptional regulator</fullName>
    </submittedName>
</protein>
<evidence type="ECO:0000256" key="1">
    <source>
        <dbReference type="ARBA" id="ARBA00023015"/>
    </source>
</evidence>
<geneLocation type="plasmid" evidence="6 7">
    <name>2</name>
</geneLocation>
<dbReference type="Pfam" id="PF00440">
    <property type="entry name" value="TetR_N"/>
    <property type="match status" value="1"/>
</dbReference>
<evidence type="ECO:0000256" key="3">
    <source>
        <dbReference type="ARBA" id="ARBA00023163"/>
    </source>
</evidence>
<proteinExistence type="predicted"/>
<keyword evidence="2 4" id="KW-0238">DNA-binding</keyword>
<keyword evidence="7" id="KW-1185">Reference proteome</keyword>
<dbReference type="InterPro" id="IPR050109">
    <property type="entry name" value="HTH-type_TetR-like_transc_reg"/>
</dbReference>
<keyword evidence="3" id="KW-0804">Transcription</keyword>
<dbReference type="InterPro" id="IPR025996">
    <property type="entry name" value="MT1864/Rv1816-like_C"/>
</dbReference>
<dbReference type="PROSITE" id="PS50977">
    <property type="entry name" value="HTH_TETR_2"/>
    <property type="match status" value="1"/>
</dbReference>
<dbReference type="RefSeq" id="WP_348759992.1">
    <property type="nucleotide sequence ID" value="NZ_OZ026885.1"/>
</dbReference>
<organism evidence="6 7">
    <name type="scientific">Candidatus Methylocalor cossyra</name>
    <dbReference type="NCBI Taxonomy" id="3108543"/>
    <lineage>
        <taxon>Bacteria</taxon>
        <taxon>Pseudomonadati</taxon>
        <taxon>Pseudomonadota</taxon>
        <taxon>Gammaproteobacteria</taxon>
        <taxon>Methylococcales</taxon>
        <taxon>Methylococcaceae</taxon>
        <taxon>Candidatus Methylocalor</taxon>
    </lineage>
</organism>